<gene>
    <name evidence="2" type="ORF">B7463_g3892</name>
</gene>
<feature type="region of interest" description="Disordered" evidence="1">
    <location>
        <begin position="1"/>
        <end position="66"/>
    </location>
</feature>
<dbReference type="Pfam" id="PF10295">
    <property type="entry name" value="DUF2406"/>
    <property type="match status" value="1"/>
</dbReference>
<feature type="non-terminal residue" evidence="2">
    <location>
        <position position="1"/>
    </location>
</feature>
<dbReference type="EMBL" id="NCSJ02000054">
    <property type="protein sequence ID" value="RFU32469.1"/>
    <property type="molecule type" value="Genomic_DNA"/>
</dbReference>
<feature type="compositionally biased region" description="Polar residues" evidence="1">
    <location>
        <begin position="259"/>
        <end position="276"/>
    </location>
</feature>
<evidence type="ECO:0000256" key="1">
    <source>
        <dbReference type="SAM" id="MobiDB-lite"/>
    </source>
</evidence>
<protein>
    <submittedName>
        <fullName evidence="2">Uncharacterized protein</fullName>
    </submittedName>
</protein>
<sequence length="401" mass="43671">MSSSHPLPATPGGPARPHQRERSKSTFSFKSNHSRKSSGSFGKIDLSESHEEKEARRLQSKADPSVAIMEAEPSAIAANSKISLGSLRAMQHKDTQGNPIVEPDRSNPTRSRWERPLDTIRSFEAAIDGNYRKTYSRAGEKTLSTGYDLNPRAVSSLSSYADSSESAAQNLNRRSSYYAGANEDRQKGPQNGYYGSRSQSYRNDGYYNGNPNSRPDSYYNNGQDLNGNGGPNNSYQTPNRSRYPRTAAEPQFGIGQGIYPTTGNQQSYETVTSASGGSLGEPAGYTTDPSSENSSLDRVQPLQNKDPAENYGFNGFGGNPQLQPVGAGISPNINPNNYNQNPIPNQFPDPGSSSVLRKQAPGRGPIKLGGSPNVNQPTVYEPPRPEPEKRKSFFKRFSKSS</sequence>
<evidence type="ECO:0000313" key="3">
    <source>
        <dbReference type="Proteomes" id="UP000258309"/>
    </source>
</evidence>
<dbReference type="OrthoDB" id="5330253at2759"/>
<feature type="compositionally biased region" description="Polar residues" evidence="1">
    <location>
        <begin position="287"/>
        <end position="303"/>
    </location>
</feature>
<accession>A0A3E2HGE5</accession>
<dbReference type="PANTHER" id="PTHR28186:SF1">
    <property type="entry name" value="MEIOTICALLY UP-REGULATED GENE 9 PROTEIN"/>
    <property type="match status" value="1"/>
</dbReference>
<feature type="compositionally biased region" description="Basic residues" evidence="1">
    <location>
        <begin position="392"/>
        <end position="401"/>
    </location>
</feature>
<feature type="compositionally biased region" description="Low complexity" evidence="1">
    <location>
        <begin position="331"/>
        <end position="346"/>
    </location>
</feature>
<dbReference type="AlphaFoldDB" id="A0A3E2HGE5"/>
<keyword evidence="3" id="KW-1185">Reference proteome</keyword>
<comment type="caution">
    <text evidence="2">The sequence shown here is derived from an EMBL/GenBank/DDBJ whole genome shotgun (WGS) entry which is preliminary data.</text>
</comment>
<reference evidence="2 3" key="1">
    <citation type="submission" date="2018-05" db="EMBL/GenBank/DDBJ databases">
        <title>Draft genome sequence of Scytalidium lignicola DSM 105466, a ubiquitous saprotrophic fungus.</title>
        <authorList>
            <person name="Buettner E."/>
            <person name="Gebauer A.M."/>
            <person name="Hofrichter M."/>
            <person name="Liers C."/>
            <person name="Kellner H."/>
        </authorList>
    </citation>
    <scope>NUCLEOTIDE SEQUENCE [LARGE SCALE GENOMIC DNA]</scope>
    <source>
        <strain evidence="2 3">DSM 105466</strain>
    </source>
</reference>
<proteinExistence type="predicted"/>
<feature type="region of interest" description="Disordered" evidence="1">
    <location>
        <begin position="178"/>
        <end position="401"/>
    </location>
</feature>
<feature type="compositionally biased region" description="Basic and acidic residues" evidence="1">
    <location>
        <begin position="102"/>
        <end position="117"/>
    </location>
</feature>
<name>A0A3E2HGE5_SCYLI</name>
<feature type="compositionally biased region" description="Basic and acidic residues" evidence="1">
    <location>
        <begin position="45"/>
        <end position="57"/>
    </location>
</feature>
<feature type="non-terminal residue" evidence="2">
    <location>
        <position position="401"/>
    </location>
</feature>
<dbReference type="Proteomes" id="UP000258309">
    <property type="component" value="Unassembled WGS sequence"/>
</dbReference>
<feature type="compositionally biased region" description="Polar residues" evidence="1">
    <location>
        <begin position="209"/>
        <end position="240"/>
    </location>
</feature>
<feature type="region of interest" description="Disordered" evidence="1">
    <location>
        <begin position="87"/>
        <end position="117"/>
    </location>
</feature>
<dbReference type="OMA" id="RFPQDSY"/>
<dbReference type="InterPro" id="IPR018809">
    <property type="entry name" value="DUF2406"/>
</dbReference>
<evidence type="ECO:0000313" key="2">
    <source>
        <dbReference type="EMBL" id="RFU32469.1"/>
    </source>
</evidence>
<organism evidence="2 3">
    <name type="scientific">Scytalidium lignicola</name>
    <name type="common">Hyphomycete</name>
    <dbReference type="NCBI Taxonomy" id="5539"/>
    <lineage>
        <taxon>Eukaryota</taxon>
        <taxon>Fungi</taxon>
        <taxon>Dikarya</taxon>
        <taxon>Ascomycota</taxon>
        <taxon>Pezizomycotina</taxon>
        <taxon>Leotiomycetes</taxon>
        <taxon>Leotiomycetes incertae sedis</taxon>
        <taxon>Scytalidium</taxon>
    </lineage>
</organism>
<dbReference type="PANTHER" id="PTHR28186">
    <property type="entry name" value="MEIOTICALLY UP-REGULATED GENE 9 PROTEIN"/>
    <property type="match status" value="1"/>
</dbReference>